<keyword evidence="3" id="KW-0533">Nickel</keyword>
<protein>
    <recommendedName>
        <fullName evidence="10">acireductone dioxygenase (Fe(2+)-requiring)</fullName>
        <ecNumber evidence="10">1.13.11.54</ecNumber>
    </recommendedName>
</protein>
<dbReference type="Proteomes" id="UP000187822">
    <property type="component" value="Chromosome I"/>
</dbReference>
<evidence type="ECO:0000256" key="7">
    <source>
        <dbReference type="ARBA" id="ARBA00023002"/>
    </source>
</evidence>
<dbReference type="GO" id="GO:0016151">
    <property type="term" value="F:nickel cation binding"/>
    <property type="evidence" value="ECO:0007669"/>
    <property type="project" value="InterPro"/>
</dbReference>
<keyword evidence="9" id="KW-0486">Methionine biosynthesis</keyword>
<dbReference type="GO" id="GO:0010309">
    <property type="term" value="F:acireductone dioxygenase [iron(II)-requiring] activity"/>
    <property type="evidence" value="ECO:0007669"/>
    <property type="project" value="UniProtKB-EC"/>
</dbReference>
<dbReference type="Proteomes" id="UP000195607">
    <property type="component" value="Chromosome I"/>
</dbReference>
<dbReference type="GO" id="GO:0019284">
    <property type="term" value="P:L-methionine salvage from S-adenosylmethionine"/>
    <property type="evidence" value="ECO:0007669"/>
    <property type="project" value="InterPro"/>
</dbReference>
<dbReference type="EC" id="1.13.11.54" evidence="10"/>
<keyword evidence="5" id="KW-0479">Metal-binding</keyword>
<dbReference type="SUPFAM" id="SSF51182">
    <property type="entry name" value="RmlC-like cupins"/>
    <property type="match status" value="1"/>
</dbReference>
<dbReference type="GO" id="GO:0010308">
    <property type="term" value="F:acireductone dioxygenase (Ni2+-requiring) activity"/>
    <property type="evidence" value="ECO:0007669"/>
    <property type="project" value="InterPro"/>
</dbReference>
<evidence type="ECO:0000256" key="10">
    <source>
        <dbReference type="ARBA" id="ARBA00039005"/>
    </source>
</evidence>
<dbReference type="GO" id="GO:0005506">
    <property type="term" value="F:iron ion binding"/>
    <property type="evidence" value="ECO:0007669"/>
    <property type="project" value="InterPro"/>
</dbReference>
<dbReference type="STRING" id="1673428.CPM_1787"/>
<evidence type="ECO:0000256" key="9">
    <source>
        <dbReference type="ARBA" id="ARBA00023167"/>
    </source>
</evidence>
<gene>
    <name evidence="12" type="ORF">CPM_1787</name>
    <name evidence="11" type="ORF">CSP5_1848</name>
</gene>
<dbReference type="KEGG" id="cdiv:CPM_1787"/>
<dbReference type="InterPro" id="IPR011051">
    <property type="entry name" value="RmlC_Cupin_sf"/>
</dbReference>
<dbReference type="PANTHER" id="PTHR23418:SF0">
    <property type="entry name" value="ACIREDUCTONE DIOXYGENASE"/>
    <property type="match status" value="1"/>
</dbReference>
<keyword evidence="13" id="KW-1185">Reference proteome</keyword>
<dbReference type="AlphaFoldDB" id="A0A1N5WI69"/>
<keyword evidence="7" id="KW-0560">Oxidoreductase</keyword>
<evidence type="ECO:0000256" key="6">
    <source>
        <dbReference type="ARBA" id="ARBA00022964"/>
    </source>
</evidence>
<reference evidence="11 14" key="1">
    <citation type="submission" date="2016-04" db="EMBL/GenBank/DDBJ databases">
        <authorList>
            <person name="Evans L.H."/>
            <person name="Alamgir A."/>
            <person name="Owens N."/>
            <person name="Weber N.D."/>
            <person name="Virtaneva K."/>
            <person name="Barbian K."/>
            <person name="Babar A."/>
            <person name="Rosenke K."/>
        </authorList>
    </citation>
    <scope>NUCLEOTIDE SEQUENCE [LARGE SCALE GENOMIC DNA]</scope>
    <source>
        <strain evidence="11">S5</strain>
        <strain evidence="14">S5(T) (JCM 30642 \VKM B-2941)</strain>
    </source>
</reference>
<organism evidence="11 14">
    <name type="scientific">Cuniculiplasma divulgatum</name>
    <dbReference type="NCBI Taxonomy" id="1673428"/>
    <lineage>
        <taxon>Archaea</taxon>
        <taxon>Methanobacteriati</taxon>
        <taxon>Thermoplasmatota</taxon>
        <taxon>Thermoplasmata</taxon>
        <taxon>Thermoplasmatales</taxon>
        <taxon>Cuniculiplasmataceae</taxon>
        <taxon>Cuniculiplasma</taxon>
    </lineage>
</organism>
<evidence type="ECO:0000313" key="12">
    <source>
        <dbReference type="EMBL" id="SJK85566.1"/>
    </source>
</evidence>
<dbReference type="HAMAP" id="MF_01682">
    <property type="entry name" value="Salvage_MtnD"/>
    <property type="match status" value="1"/>
</dbReference>
<comment type="cofactor">
    <cofactor evidence="2">
        <name>Fe(2+)</name>
        <dbReference type="ChEBI" id="CHEBI:29033"/>
    </cofactor>
</comment>
<keyword evidence="4" id="KW-0028">Amino-acid biosynthesis</keyword>
<dbReference type="Gene3D" id="2.60.120.10">
    <property type="entry name" value="Jelly Rolls"/>
    <property type="match status" value="1"/>
</dbReference>
<evidence type="ECO:0000313" key="13">
    <source>
        <dbReference type="Proteomes" id="UP000187822"/>
    </source>
</evidence>
<evidence type="ECO:0000256" key="2">
    <source>
        <dbReference type="ARBA" id="ARBA00001954"/>
    </source>
</evidence>
<dbReference type="PANTHER" id="PTHR23418">
    <property type="entry name" value="ACIREDUCTONE DIOXYGENASE"/>
    <property type="match status" value="1"/>
</dbReference>
<evidence type="ECO:0000256" key="5">
    <source>
        <dbReference type="ARBA" id="ARBA00022723"/>
    </source>
</evidence>
<comment type="catalytic activity">
    <reaction evidence="1">
        <text>1,2-dihydroxy-5-(methylsulfanyl)pent-1-en-3-one + O2 = 4-methylsulfanyl-2-oxobutanoate + formate + 2 H(+)</text>
        <dbReference type="Rhea" id="RHEA:24504"/>
        <dbReference type="ChEBI" id="CHEBI:15378"/>
        <dbReference type="ChEBI" id="CHEBI:15379"/>
        <dbReference type="ChEBI" id="CHEBI:15740"/>
        <dbReference type="ChEBI" id="CHEBI:16723"/>
        <dbReference type="ChEBI" id="CHEBI:49252"/>
        <dbReference type="EC" id="1.13.11.54"/>
    </reaction>
</comment>
<evidence type="ECO:0000313" key="11">
    <source>
        <dbReference type="EMBL" id="SIM84961.1"/>
    </source>
</evidence>
<proteinExistence type="inferred from homology"/>
<dbReference type="Pfam" id="PF03079">
    <property type="entry name" value="ARD"/>
    <property type="match status" value="1"/>
</dbReference>
<dbReference type="CDD" id="cd02232">
    <property type="entry name" value="cupin_ARD"/>
    <property type="match status" value="1"/>
</dbReference>
<accession>A0A1N5WI69</accession>
<keyword evidence="8" id="KW-0408">Iron</keyword>
<reference evidence="13" key="3">
    <citation type="submission" date="2016-06" db="EMBL/GenBank/DDBJ databases">
        <authorList>
            <person name="Toshchakov V.S."/>
        </authorList>
    </citation>
    <scope>NUCLEOTIDE SEQUENCE [LARGE SCALE GENOMIC DNA]</scope>
    <source>
        <strain>PM4 (JCM 30641</strain>
        <strain evidence="13">\VKM B-2940)</strain>
    </source>
</reference>
<sequence length="190" mass="22011">MVSLKIIEKNITIHDPEKVADYLSKYGIKYEKWNSDKLNSEDASPDRILEVYREEVERLKKEGGYVTADVIDINSNTPGLDDMLLKFNKEHWHDEDEVRYTIKGHGLFHINAEDEVTLSVEVGKGDLLRVPKGTKHWFDLCSDREIRAIRLFQNKSGWTPHYTNSGKDKKFMPLCFGPAFIPAENDREKV</sequence>
<dbReference type="InterPro" id="IPR004313">
    <property type="entry name" value="ARD"/>
</dbReference>
<evidence type="ECO:0000256" key="3">
    <source>
        <dbReference type="ARBA" id="ARBA00022596"/>
    </source>
</evidence>
<evidence type="ECO:0000313" key="14">
    <source>
        <dbReference type="Proteomes" id="UP000195607"/>
    </source>
</evidence>
<dbReference type="InterPro" id="IPR023956">
    <property type="entry name" value="ARD_bac"/>
</dbReference>
<dbReference type="EMBL" id="LT671858">
    <property type="protein sequence ID" value="SIM84961.1"/>
    <property type="molecule type" value="Genomic_DNA"/>
</dbReference>
<keyword evidence="6" id="KW-0223">Dioxygenase</keyword>
<dbReference type="InterPro" id="IPR014710">
    <property type="entry name" value="RmlC-like_jellyroll"/>
</dbReference>
<evidence type="ECO:0000256" key="1">
    <source>
        <dbReference type="ARBA" id="ARBA00000428"/>
    </source>
</evidence>
<evidence type="ECO:0000256" key="8">
    <source>
        <dbReference type="ARBA" id="ARBA00023004"/>
    </source>
</evidence>
<dbReference type="GeneID" id="41589085"/>
<name>A0A1N5WI69_9ARCH</name>
<dbReference type="EMBL" id="LT719092">
    <property type="protein sequence ID" value="SJK85566.1"/>
    <property type="molecule type" value="Genomic_DNA"/>
</dbReference>
<dbReference type="RefSeq" id="WP_077076671.1">
    <property type="nucleotide sequence ID" value="NZ_LT671858.1"/>
</dbReference>
<evidence type="ECO:0000256" key="4">
    <source>
        <dbReference type="ARBA" id="ARBA00022605"/>
    </source>
</evidence>
<reference evidence="12" key="2">
    <citation type="submission" date="2016-06" db="EMBL/GenBank/DDBJ databases">
        <authorList>
            <person name="Olsen C.W."/>
            <person name="Carey S."/>
            <person name="Hinshaw L."/>
            <person name="Karasin A.I."/>
        </authorList>
    </citation>
    <scope>NUCLEOTIDE SEQUENCE [LARGE SCALE GENOMIC DNA]</scope>
    <source>
        <strain evidence="12">PM4</strain>
    </source>
</reference>